<sequence length="233" mass="24986">MLINSALGYAIQPSANSNDGGGATTFSCDLDPPNFDSNSDPDLDSHPRCVQSGYSIITHTISSIPTTTTSTRFSTQTISGTNAHFFESSPSQRGPSYYTGSLFSQSLRSAPNSLDETSRMHSKVGIIGSQPTIYPTQANLDSVLFEFLTTDGFAAGDQRTATVNGTSSFPSFEIHSSTSLLSFSHPVENFNGFPTRTLGPESMDKFREQSLGLGTRIFTETISKLDLSVPILA</sequence>
<evidence type="ECO:0000256" key="1">
    <source>
        <dbReference type="SAM" id="MobiDB-lite"/>
    </source>
</evidence>
<proteinExistence type="predicted"/>
<accession>A0A4V4HH65</accession>
<dbReference type="AlphaFoldDB" id="A0A4V4HH65"/>
<name>A0A4V4HH65_DENBC</name>
<organism evidence="2 3">
    <name type="scientific">Dendrothele bispora (strain CBS 962.96)</name>
    <dbReference type="NCBI Taxonomy" id="1314807"/>
    <lineage>
        <taxon>Eukaryota</taxon>
        <taxon>Fungi</taxon>
        <taxon>Dikarya</taxon>
        <taxon>Basidiomycota</taxon>
        <taxon>Agaricomycotina</taxon>
        <taxon>Agaricomycetes</taxon>
        <taxon>Agaricomycetidae</taxon>
        <taxon>Agaricales</taxon>
        <taxon>Agaricales incertae sedis</taxon>
        <taxon>Dendrothele</taxon>
    </lineage>
</organism>
<dbReference type="EMBL" id="ML179088">
    <property type="protein sequence ID" value="THV01556.1"/>
    <property type="molecule type" value="Genomic_DNA"/>
</dbReference>
<feature type="compositionally biased region" description="Low complexity" evidence="1">
    <location>
        <begin position="29"/>
        <end position="40"/>
    </location>
</feature>
<dbReference type="OrthoDB" id="371245at2759"/>
<protein>
    <submittedName>
        <fullName evidence="2">Uncharacterized protein</fullName>
    </submittedName>
</protein>
<gene>
    <name evidence="2" type="ORF">K435DRAFT_853704</name>
</gene>
<evidence type="ECO:0000313" key="2">
    <source>
        <dbReference type="EMBL" id="THV01556.1"/>
    </source>
</evidence>
<reference evidence="2 3" key="1">
    <citation type="journal article" date="2019" name="Nat. Ecol. Evol.">
        <title>Megaphylogeny resolves global patterns of mushroom evolution.</title>
        <authorList>
            <person name="Varga T."/>
            <person name="Krizsan K."/>
            <person name="Foldi C."/>
            <person name="Dima B."/>
            <person name="Sanchez-Garcia M."/>
            <person name="Sanchez-Ramirez S."/>
            <person name="Szollosi G.J."/>
            <person name="Szarkandi J.G."/>
            <person name="Papp V."/>
            <person name="Albert L."/>
            <person name="Andreopoulos W."/>
            <person name="Angelini C."/>
            <person name="Antonin V."/>
            <person name="Barry K.W."/>
            <person name="Bougher N.L."/>
            <person name="Buchanan P."/>
            <person name="Buyck B."/>
            <person name="Bense V."/>
            <person name="Catcheside P."/>
            <person name="Chovatia M."/>
            <person name="Cooper J."/>
            <person name="Damon W."/>
            <person name="Desjardin D."/>
            <person name="Finy P."/>
            <person name="Geml J."/>
            <person name="Haridas S."/>
            <person name="Hughes K."/>
            <person name="Justo A."/>
            <person name="Karasinski D."/>
            <person name="Kautmanova I."/>
            <person name="Kiss B."/>
            <person name="Kocsube S."/>
            <person name="Kotiranta H."/>
            <person name="LaButti K.M."/>
            <person name="Lechner B.E."/>
            <person name="Liimatainen K."/>
            <person name="Lipzen A."/>
            <person name="Lukacs Z."/>
            <person name="Mihaltcheva S."/>
            <person name="Morgado L.N."/>
            <person name="Niskanen T."/>
            <person name="Noordeloos M.E."/>
            <person name="Ohm R.A."/>
            <person name="Ortiz-Santana B."/>
            <person name="Ovrebo C."/>
            <person name="Racz N."/>
            <person name="Riley R."/>
            <person name="Savchenko A."/>
            <person name="Shiryaev A."/>
            <person name="Soop K."/>
            <person name="Spirin V."/>
            <person name="Szebenyi C."/>
            <person name="Tomsovsky M."/>
            <person name="Tulloss R.E."/>
            <person name="Uehling J."/>
            <person name="Grigoriev I.V."/>
            <person name="Vagvolgyi C."/>
            <person name="Papp T."/>
            <person name="Martin F.M."/>
            <person name="Miettinen O."/>
            <person name="Hibbett D.S."/>
            <person name="Nagy L.G."/>
        </authorList>
    </citation>
    <scope>NUCLEOTIDE SEQUENCE [LARGE SCALE GENOMIC DNA]</scope>
    <source>
        <strain evidence="2 3">CBS 962.96</strain>
    </source>
</reference>
<dbReference type="InterPro" id="IPR036188">
    <property type="entry name" value="FAD/NAD-bd_sf"/>
</dbReference>
<evidence type="ECO:0000313" key="3">
    <source>
        <dbReference type="Proteomes" id="UP000297245"/>
    </source>
</evidence>
<keyword evidence="3" id="KW-1185">Reference proteome</keyword>
<dbReference type="Proteomes" id="UP000297245">
    <property type="component" value="Unassembled WGS sequence"/>
</dbReference>
<feature type="region of interest" description="Disordered" evidence="1">
    <location>
        <begin position="18"/>
        <end position="44"/>
    </location>
</feature>
<dbReference type="Gene3D" id="3.50.50.60">
    <property type="entry name" value="FAD/NAD(P)-binding domain"/>
    <property type="match status" value="1"/>
</dbReference>